<dbReference type="InterPro" id="IPR006015">
    <property type="entry name" value="Universal_stress_UspA"/>
</dbReference>
<dbReference type="RefSeq" id="WP_284485114.1">
    <property type="nucleotide sequence ID" value="NZ_JASNJE010000008.1"/>
</dbReference>
<dbReference type="Proteomes" id="UP001227126">
    <property type="component" value="Unassembled WGS sequence"/>
</dbReference>
<organism evidence="3 4">
    <name type="scientific">Sedimentitalea xiamensis</name>
    <dbReference type="NCBI Taxonomy" id="3050037"/>
    <lineage>
        <taxon>Bacteria</taxon>
        <taxon>Pseudomonadati</taxon>
        <taxon>Pseudomonadota</taxon>
        <taxon>Alphaproteobacteria</taxon>
        <taxon>Rhodobacterales</taxon>
        <taxon>Paracoccaceae</taxon>
        <taxon>Sedimentitalea</taxon>
    </lineage>
</organism>
<dbReference type="EMBL" id="JASNJE010000008">
    <property type="protein sequence ID" value="MDK3073172.1"/>
    <property type="molecule type" value="Genomic_DNA"/>
</dbReference>
<dbReference type="InterPro" id="IPR006016">
    <property type="entry name" value="UspA"/>
</dbReference>
<gene>
    <name evidence="3" type="ORF">QO034_08640</name>
</gene>
<comment type="caution">
    <text evidence="3">The sequence shown here is derived from an EMBL/GenBank/DDBJ whole genome shotgun (WGS) entry which is preliminary data.</text>
</comment>
<dbReference type="PANTHER" id="PTHR46268:SF15">
    <property type="entry name" value="UNIVERSAL STRESS PROTEIN HP_0031"/>
    <property type="match status" value="1"/>
</dbReference>
<evidence type="ECO:0000256" key="1">
    <source>
        <dbReference type="ARBA" id="ARBA00008791"/>
    </source>
</evidence>
<evidence type="ECO:0000313" key="3">
    <source>
        <dbReference type="EMBL" id="MDK3073172.1"/>
    </source>
</evidence>
<feature type="domain" description="UspA" evidence="2">
    <location>
        <begin position="217"/>
        <end position="286"/>
    </location>
</feature>
<dbReference type="SUPFAM" id="SSF52402">
    <property type="entry name" value="Adenine nucleotide alpha hydrolases-like"/>
    <property type="match status" value="2"/>
</dbReference>
<accession>A0ABT7FDH8</accession>
<dbReference type="PRINTS" id="PR01438">
    <property type="entry name" value="UNVRSLSTRESS"/>
</dbReference>
<sequence>MIRKILVPVRGDGKGDNVIAHAAALAHRNKSHLEIAHCRARPEDMLPFGVPIPAMFRKQMIRQAEELANVEEESLREELKALAVRFGLTLTDGPNGGDTATASWVEEAGKMVDVIRRHGRLADLIAVPQPDVDRNLGANSLKAALFRTGRPVLMVPNDVDPPANIGRHVTLAWNGSLESSKAVTMTLPILRTADSVTILSSGGEPVSATAEDLRAYLHAHDIASAIHRFDAAGKNVGKILLDASREVGADMLIMGAYGDSHEKETIFGGNTQHIVDRAKMPVILVH</sequence>
<protein>
    <submittedName>
        <fullName evidence="3">Universal stress protein</fullName>
    </submittedName>
</protein>
<dbReference type="Gene3D" id="3.40.50.12370">
    <property type="match status" value="1"/>
</dbReference>
<evidence type="ECO:0000313" key="4">
    <source>
        <dbReference type="Proteomes" id="UP001227126"/>
    </source>
</evidence>
<reference evidence="3 4" key="1">
    <citation type="submission" date="2023-05" db="EMBL/GenBank/DDBJ databases">
        <title>Sedimentitalea sp. nov. JM2-8.</title>
        <authorList>
            <person name="Huang J."/>
        </authorList>
    </citation>
    <scope>NUCLEOTIDE SEQUENCE [LARGE SCALE GENOMIC DNA]</scope>
    <source>
        <strain evidence="3 4">JM2-8</strain>
    </source>
</reference>
<dbReference type="Pfam" id="PF00582">
    <property type="entry name" value="Usp"/>
    <property type="match status" value="1"/>
</dbReference>
<dbReference type="PANTHER" id="PTHR46268">
    <property type="entry name" value="STRESS RESPONSE PROTEIN NHAX"/>
    <property type="match status" value="1"/>
</dbReference>
<evidence type="ECO:0000259" key="2">
    <source>
        <dbReference type="Pfam" id="PF00582"/>
    </source>
</evidence>
<name>A0ABT7FDH8_9RHOB</name>
<proteinExistence type="inferred from homology"/>
<keyword evidence="4" id="KW-1185">Reference proteome</keyword>
<comment type="similarity">
    <text evidence="1">Belongs to the universal stress protein A family.</text>
</comment>
<dbReference type="CDD" id="cd00293">
    <property type="entry name" value="USP-like"/>
    <property type="match status" value="1"/>
</dbReference>